<evidence type="ECO:0000313" key="2">
    <source>
        <dbReference type="EMBL" id="AGT09463.1"/>
    </source>
</evidence>
<dbReference type="AlphaFoldDB" id="S5YDD3"/>
<organism evidence="2 3">
    <name type="scientific">Paracoccus aminophilus JCM 7686</name>
    <dbReference type="NCBI Taxonomy" id="1367847"/>
    <lineage>
        <taxon>Bacteria</taxon>
        <taxon>Pseudomonadati</taxon>
        <taxon>Pseudomonadota</taxon>
        <taxon>Alphaproteobacteria</taxon>
        <taxon>Rhodobacterales</taxon>
        <taxon>Paracoccaceae</taxon>
        <taxon>Paracoccus</taxon>
    </lineage>
</organism>
<proteinExistence type="predicted"/>
<dbReference type="PATRIC" id="fig|1367847.3.peg.2395"/>
<accession>S5YDD3</accession>
<dbReference type="Pfam" id="PF18478">
    <property type="entry name" value="PIN_10"/>
    <property type="match status" value="1"/>
</dbReference>
<feature type="domain" description="VapC45 PIN like" evidence="1">
    <location>
        <begin position="1"/>
        <end position="84"/>
    </location>
</feature>
<sequence>MKVMVDENLPPAMAKALAALFAGKHEVVHLREKFGAGVKDTEWIGALNAEGHWVIISGDRRISKNKAEQQAFKSSKLVGFFLASGLQKAKLTKQMERLMALWETIEKQADLVGGGAMFEIPMKSSKLEQI</sequence>
<dbReference type="eggNOG" id="ENOG5032VA7">
    <property type="taxonomic scope" value="Bacteria"/>
</dbReference>
<dbReference type="HOGENOM" id="CLU_149395_0_0_5"/>
<gene>
    <name evidence="2" type="ORF">JCM7686_2395</name>
</gene>
<dbReference type="EMBL" id="CP006650">
    <property type="protein sequence ID" value="AGT09463.1"/>
    <property type="molecule type" value="Genomic_DNA"/>
</dbReference>
<name>S5YDD3_PARAH</name>
<evidence type="ECO:0000313" key="3">
    <source>
        <dbReference type="Proteomes" id="UP000015480"/>
    </source>
</evidence>
<dbReference type="OrthoDB" id="839282at2"/>
<reference evidence="2 3" key="1">
    <citation type="journal article" date="2014" name="BMC Genomics">
        <title>Architecture and functions of a multipartite genome of the methylotrophic bacterium Paracoccus aminophilus JCM 7686, containing primary and secondary chromids.</title>
        <authorList>
            <person name="Dziewit L."/>
            <person name="Czarnecki J."/>
            <person name="Wibberg D."/>
            <person name="Radlinska M."/>
            <person name="Mrozek P."/>
            <person name="Szymczak M."/>
            <person name="Schluter A."/>
            <person name="Puhler A."/>
            <person name="Bartosik D."/>
        </authorList>
    </citation>
    <scope>NUCLEOTIDE SEQUENCE [LARGE SCALE GENOMIC DNA]</scope>
    <source>
        <strain evidence="2">JCM 7686</strain>
    </source>
</reference>
<keyword evidence="3" id="KW-1185">Reference proteome</keyword>
<protein>
    <recommendedName>
        <fullName evidence="1">VapC45 PIN like domain-containing protein</fullName>
    </recommendedName>
</protein>
<evidence type="ECO:0000259" key="1">
    <source>
        <dbReference type="Pfam" id="PF18478"/>
    </source>
</evidence>
<dbReference type="Proteomes" id="UP000015480">
    <property type="component" value="Chromosome"/>
</dbReference>
<dbReference type="InterPro" id="IPR041375">
    <property type="entry name" value="VapC45_PIN-like"/>
</dbReference>
<dbReference type="KEGG" id="pami:JCM7686_2395"/>